<dbReference type="EMBL" id="NAJO01000028">
    <property type="protein sequence ID" value="OQO02265.1"/>
    <property type="molecule type" value="Genomic_DNA"/>
</dbReference>
<keyword evidence="3 9" id="KW-0813">Transport</keyword>
<protein>
    <recommendedName>
        <fullName evidence="14">Aquaporin</fullName>
    </recommendedName>
</protein>
<evidence type="ECO:0000256" key="1">
    <source>
        <dbReference type="ARBA" id="ARBA00004141"/>
    </source>
</evidence>
<comment type="caution">
    <text evidence="12">The sequence shown here is derived from an EMBL/GenBank/DDBJ whole genome shotgun (WGS) entry which is preliminary data.</text>
</comment>
<sequence>MSLDMPSRSLQTSSPAGGDRPSHDSMHPMLRHGAARSAEPKGNQEEGRESHIPRLDFEPSQYHQAQEPPPLHPARATMMRYGPSRNDWDYDDRDDRRYCGPRQSYDYPRQGGRTTPGDYWEDPANNKPHRRRPSVVHNNTPSRMDSRSGRPQPSNSARKTQQFEGSSGSESEAPQPVRRRRRRAGTADSDPSSPVPPEVIMRLPFTNWMNSNLKNHFVAAVGEFVGTTMFLFFAFAGTQVANIGANDSSASSTTGAATGFSPIVLTYISLSFGFSLMVNVWIFFRISGGLFNPAVTLAMVMVQSLSYTRGMLLLGAQLSGSMFASIIVKVLFPTTFNVRTTLSADTSIARGIFIEAILTAELVFAIFMLAKEKHRATFIAPIGIGLALFIAELVGVFYTGGSLNPARSFGPCVITGIWDEEHWIYWLGPAIGAVVAVGFYKFIKILEYEMANPGQDEVSEEKAERRAEEVRAEKGRETV</sequence>
<evidence type="ECO:0000313" key="13">
    <source>
        <dbReference type="Proteomes" id="UP000192596"/>
    </source>
</evidence>
<accession>A0A1V8SSU7</accession>
<feature type="compositionally biased region" description="Polar residues" evidence="10">
    <location>
        <begin position="136"/>
        <end position="163"/>
    </location>
</feature>
<dbReference type="SUPFAM" id="SSF81338">
    <property type="entry name" value="Aquaporin-like"/>
    <property type="match status" value="1"/>
</dbReference>
<dbReference type="PANTHER" id="PTHR19139">
    <property type="entry name" value="AQUAPORIN TRANSPORTER"/>
    <property type="match status" value="1"/>
</dbReference>
<dbReference type="Pfam" id="PF00230">
    <property type="entry name" value="MIP"/>
    <property type="match status" value="1"/>
</dbReference>
<feature type="region of interest" description="Disordered" evidence="10">
    <location>
        <begin position="1"/>
        <end position="198"/>
    </location>
</feature>
<evidence type="ECO:0000256" key="6">
    <source>
        <dbReference type="ARBA" id="ARBA00022989"/>
    </source>
</evidence>
<evidence type="ECO:0000256" key="7">
    <source>
        <dbReference type="ARBA" id="ARBA00023136"/>
    </source>
</evidence>
<keyword evidence="6 11" id="KW-1133">Transmembrane helix</keyword>
<dbReference type="InterPro" id="IPR023271">
    <property type="entry name" value="Aquaporin-like"/>
</dbReference>
<feature type="compositionally biased region" description="Basic and acidic residues" evidence="10">
    <location>
        <begin position="38"/>
        <end position="57"/>
    </location>
</feature>
<evidence type="ECO:0000256" key="10">
    <source>
        <dbReference type="SAM" id="MobiDB-lite"/>
    </source>
</evidence>
<feature type="transmembrane region" description="Helical" evidence="11">
    <location>
        <begin position="217"/>
        <end position="240"/>
    </location>
</feature>
<dbReference type="GO" id="GO:0015250">
    <property type="term" value="F:water channel activity"/>
    <property type="evidence" value="ECO:0007669"/>
    <property type="project" value="TreeGrafter"/>
</dbReference>
<dbReference type="InterPro" id="IPR034294">
    <property type="entry name" value="Aquaporin_transptr"/>
</dbReference>
<dbReference type="OrthoDB" id="3222at2759"/>
<dbReference type="FunFam" id="1.20.1080.10:FF:000014">
    <property type="entry name" value="Aquaporin 1"/>
    <property type="match status" value="1"/>
</dbReference>
<comment type="catalytic activity">
    <reaction evidence="8">
        <text>H2O(in) = H2O(out)</text>
        <dbReference type="Rhea" id="RHEA:29667"/>
        <dbReference type="ChEBI" id="CHEBI:15377"/>
    </reaction>
</comment>
<evidence type="ECO:0000313" key="12">
    <source>
        <dbReference type="EMBL" id="OQO02265.1"/>
    </source>
</evidence>
<dbReference type="Proteomes" id="UP000192596">
    <property type="component" value="Unassembled WGS sequence"/>
</dbReference>
<evidence type="ECO:0000256" key="5">
    <source>
        <dbReference type="ARBA" id="ARBA00022737"/>
    </source>
</evidence>
<feature type="transmembrane region" description="Helical" evidence="11">
    <location>
        <begin position="352"/>
        <end position="370"/>
    </location>
</feature>
<dbReference type="PRINTS" id="PR00783">
    <property type="entry name" value="MINTRINSICP"/>
</dbReference>
<evidence type="ECO:0000256" key="9">
    <source>
        <dbReference type="RuleBase" id="RU000477"/>
    </source>
</evidence>
<dbReference type="Gene3D" id="1.20.1080.10">
    <property type="entry name" value="Glycerol uptake facilitator protein"/>
    <property type="match status" value="1"/>
</dbReference>
<evidence type="ECO:0000256" key="3">
    <source>
        <dbReference type="ARBA" id="ARBA00022448"/>
    </source>
</evidence>
<dbReference type="GO" id="GO:0005886">
    <property type="term" value="C:plasma membrane"/>
    <property type="evidence" value="ECO:0007669"/>
    <property type="project" value="TreeGrafter"/>
</dbReference>
<feature type="transmembrane region" description="Helical" evidence="11">
    <location>
        <begin position="260"/>
        <end position="284"/>
    </location>
</feature>
<evidence type="ECO:0008006" key="14">
    <source>
        <dbReference type="Google" id="ProtNLM"/>
    </source>
</evidence>
<feature type="compositionally biased region" description="Basic and acidic residues" evidence="10">
    <location>
        <begin position="460"/>
        <end position="479"/>
    </location>
</feature>
<feature type="transmembrane region" description="Helical" evidence="11">
    <location>
        <begin position="377"/>
        <end position="398"/>
    </location>
</feature>
<evidence type="ECO:0000256" key="11">
    <source>
        <dbReference type="SAM" id="Phobius"/>
    </source>
</evidence>
<gene>
    <name evidence="12" type="ORF">B0A48_11819</name>
</gene>
<name>A0A1V8SSU7_9PEZI</name>
<feature type="transmembrane region" description="Helical" evidence="11">
    <location>
        <begin position="423"/>
        <end position="443"/>
    </location>
</feature>
<dbReference type="FunCoup" id="A0A1V8SSU7">
    <property type="interactions" value="422"/>
</dbReference>
<keyword evidence="4 9" id="KW-0812">Transmembrane</keyword>
<evidence type="ECO:0000256" key="4">
    <source>
        <dbReference type="ARBA" id="ARBA00022692"/>
    </source>
</evidence>
<dbReference type="InParanoid" id="A0A1V8SSU7"/>
<dbReference type="AlphaFoldDB" id="A0A1V8SSU7"/>
<proteinExistence type="inferred from homology"/>
<dbReference type="STRING" id="1507870.A0A1V8SSU7"/>
<organism evidence="12 13">
    <name type="scientific">Cryoendolithus antarcticus</name>
    <dbReference type="NCBI Taxonomy" id="1507870"/>
    <lineage>
        <taxon>Eukaryota</taxon>
        <taxon>Fungi</taxon>
        <taxon>Dikarya</taxon>
        <taxon>Ascomycota</taxon>
        <taxon>Pezizomycotina</taxon>
        <taxon>Dothideomycetes</taxon>
        <taxon>Dothideomycetidae</taxon>
        <taxon>Cladosporiales</taxon>
        <taxon>Cladosporiaceae</taxon>
        <taxon>Cryoendolithus</taxon>
    </lineage>
</organism>
<dbReference type="InterPro" id="IPR000425">
    <property type="entry name" value="MIP"/>
</dbReference>
<keyword evidence="13" id="KW-1185">Reference proteome</keyword>
<evidence type="ECO:0000256" key="2">
    <source>
        <dbReference type="ARBA" id="ARBA00006175"/>
    </source>
</evidence>
<keyword evidence="5" id="KW-0677">Repeat</keyword>
<reference evidence="13" key="1">
    <citation type="submission" date="2017-03" db="EMBL/GenBank/DDBJ databases">
        <title>Genomes of endolithic fungi from Antarctica.</title>
        <authorList>
            <person name="Coleine C."/>
            <person name="Masonjones S."/>
            <person name="Stajich J.E."/>
        </authorList>
    </citation>
    <scope>NUCLEOTIDE SEQUENCE [LARGE SCALE GENOMIC DNA]</scope>
    <source>
        <strain evidence="13">CCFEE 5527</strain>
    </source>
</reference>
<evidence type="ECO:0000256" key="8">
    <source>
        <dbReference type="ARBA" id="ARBA00034651"/>
    </source>
</evidence>
<dbReference type="PANTHER" id="PTHR19139:SF283">
    <property type="entry name" value="AQUAPORIN"/>
    <property type="match status" value="1"/>
</dbReference>
<feature type="region of interest" description="Disordered" evidence="10">
    <location>
        <begin position="454"/>
        <end position="479"/>
    </location>
</feature>
<comment type="subcellular location">
    <subcellularLocation>
        <location evidence="1">Membrane</location>
        <topology evidence="1">Multi-pass membrane protein</topology>
    </subcellularLocation>
</comment>
<keyword evidence="7 11" id="KW-0472">Membrane</keyword>
<comment type="similarity">
    <text evidence="2 9">Belongs to the MIP/aquaporin (TC 1.A.8) family.</text>
</comment>
<feature type="transmembrane region" description="Helical" evidence="11">
    <location>
        <begin position="311"/>
        <end position="332"/>
    </location>
</feature>